<dbReference type="Gene3D" id="1.20.1250.20">
    <property type="entry name" value="MFS general substrate transporter like domains"/>
    <property type="match status" value="2"/>
</dbReference>
<evidence type="ECO:0000256" key="2">
    <source>
        <dbReference type="ARBA" id="ARBA00022692"/>
    </source>
</evidence>
<feature type="transmembrane region" description="Helical" evidence="5">
    <location>
        <begin position="340"/>
        <end position="368"/>
    </location>
</feature>
<feature type="transmembrane region" description="Helical" evidence="5">
    <location>
        <begin position="77"/>
        <end position="97"/>
    </location>
</feature>
<keyword evidence="3 5" id="KW-1133">Transmembrane helix</keyword>
<evidence type="ECO:0000256" key="5">
    <source>
        <dbReference type="SAM" id="Phobius"/>
    </source>
</evidence>
<feature type="transmembrane region" description="Helical" evidence="5">
    <location>
        <begin position="269"/>
        <end position="288"/>
    </location>
</feature>
<feature type="transmembrane region" description="Helical" evidence="5">
    <location>
        <begin position="522"/>
        <end position="542"/>
    </location>
</feature>
<feature type="transmembrane region" description="Helical" evidence="5">
    <location>
        <begin position="418"/>
        <end position="441"/>
    </location>
</feature>
<sequence>MTVGGASMESQIVLVDKPDLTGFNPEDEVQWSACGKKLADRNLLISIPCLLCGFAVWMYWGVITVQMLNLDFPYTKAQLFTLTSIAGLSGATLRIPSTFFIRIAGGRNTVFFTTMLLILPAVLTGYFLADKATPLWVFQVLALLCGLGGGNFASSMSNISFFYPKKVQGLSLGLNAGLGNFGVTAMQILVPLSMTFGLPGQASMVLKSASGTMFGKIAAGSTAYIQNAGYVWLVLLIPFTLLALLKMNNIKDENVSPEPGSILIACSKLAGMLLIGLLTASVGVWLMLPAASGGQGSEFSMWLVIPGVIAATVLLLKAIPGKIRSSLDRQYKIFGNVHTWVMTVIYTMTFGSFIGYAAALPLSIQVIFGFSHVAQSDGSFLHNAVNPNAPSALTYAWTGAFIGALMRPFGGWLADRIGGALVTQLVSVVMIGGAFGVSHFLKLAYKSSTPEEFFWPTFAVFLVLFAASGIGNGSTFRTIANVFNKEQTGPVLGWTSALAAYGAFIIPMVIGSQVQNGTPELAFYGFAVFYVLCLVLNWTFYLRPGGSLRNP</sequence>
<feature type="transmembrane region" description="Helical" evidence="5">
    <location>
        <begin position="109"/>
        <end position="129"/>
    </location>
</feature>
<dbReference type="InterPro" id="IPR044772">
    <property type="entry name" value="NO3_transporter"/>
</dbReference>
<dbReference type="PANTHER" id="PTHR23515">
    <property type="entry name" value="HIGH-AFFINITY NITRATE TRANSPORTER 2.3"/>
    <property type="match status" value="1"/>
</dbReference>
<dbReference type="GO" id="GO:0016020">
    <property type="term" value="C:membrane"/>
    <property type="evidence" value="ECO:0007669"/>
    <property type="project" value="UniProtKB-SubCell"/>
</dbReference>
<dbReference type="Proteomes" id="UP000664277">
    <property type="component" value="Unassembled WGS sequence"/>
</dbReference>
<organism evidence="6 7">
    <name type="scientific">Candidatus Obscuribacter phosphatis</name>
    <dbReference type="NCBI Taxonomy" id="1906157"/>
    <lineage>
        <taxon>Bacteria</taxon>
        <taxon>Bacillati</taxon>
        <taxon>Candidatus Melainabacteria</taxon>
        <taxon>Candidatus Obscuribacterales</taxon>
        <taxon>Candidatus Obscuribacteraceae</taxon>
        <taxon>Candidatus Obscuribacter</taxon>
    </lineage>
</organism>
<proteinExistence type="predicted"/>
<dbReference type="GO" id="GO:0015112">
    <property type="term" value="F:nitrate transmembrane transporter activity"/>
    <property type="evidence" value="ECO:0007669"/>
    <property type="project" value="InterPro"/>
</dbReference>
<feature type="transmembrane region" description="Helical" evidence="5">
    <location>
        <begin position="491"/>
        <end position="510"/>
    </location>
</feature>
<reference evidence="6" key="1">
    <citation type="submission" date="2021-02" db="EMBL/GenBank/DDBJ databases">
        <title>Genome-Resolved Metagenomics of a Microbial Community Performing Photosynthetic Biological Nutrient Removal.</title>
        <authorList>
            <person name="Mcdaniel E.A."/>
        </authorList>
    </citation>
    <scope>NUCLEOTIDE SEQUENCE</scope>
    <source>
        <strain evidence="6">UWPOB_OBS1</strain>
    </source>
</reference>
<feature type="transmembrane region" description="Helical" evidence="5">
    <location>
        <begin position="388"/>
        <end position="406"/>
    </location>
</feature>
<name>A0A8J7PCI4_9BACT</name>
<evidence type="ECO:0000256" key="4">
    <source>
        <dbReference type="ARBA" id="ARBA00023136"/>
    </source>
</evidence>
<feature type="transmembrane region" description="Helical" evidence="5">
    <location>
        <begin position="453"/>
        <end position="470"/>
    </location>
</feature>
<feature type="transmembrane region" description="Helical" evidence="5">
    <location>
        <begin position="135"/>
        <end position="153"/>
    </location>
</feature>
<feature type="transmembrane region" description="Helical" evidence="5">
    <location>
        <begin position="230"/>
        <end position="248"/>
    </location>
</feature>
<evidence type="ECO:0000256" key="1">
    <source>
        <dbReference type="ARBA" id="ARBA00004141"/>
    </source>
</evidence>
<accession>A0A8J7PCI4</accession>
<keyword evidence="4 5" id="KW-0472">Membrane</keyword>
<gene>
    <name evidence="6" type="ORF">J0M35_17945</name>
</gene>
<feature type="transmembrane region" description="Helical" evidence="5">
    <location>
        <begin position="300"/>
        <end position="319"/>
    </location>
</feature>
<evidence type="ECO:0000313" key="6">
    <source>
        <dbReference type="EMBL" id="MBN8662257.1"/>
    </source>
</evidence>
<comment type="caution">
    <text evidence="6">The sequence shown here is derived from an EMBL/GenBank/DDBJ whole genome shotgun (WGS) entry which is preliminary data.</text>
</comment>
<evidence type="ECO:0000313" key="7">
    <source>
        <dbReference type="Proteomes" id="UP000664277"/>
    </source>
</evidence>
<dbReference type="AlphaFoldDB" id="A0A8J7PCI4"/>
<dbReference type="EMBL" id="JAFLCK010000034">
    <property type="protein sequence ID" value="MBN8662257.1"/>
    <property type="molecule type" value="Genomic_DNA"/>
</dbReference>
<keyword evidence="2 5" id="KW-0812">Transmembrane</keyword>
<evidence type="ECO:0000256" key="3">
    <source>
        <dbReference type="ARBA" id="ARBA00022989"/>
    </source>
</evidence>
<dbReference type="SUPFAM" id="SSF103473">
    <property type="entry name" value="MFS general substrate transporter"/>
    <property type="match status" value="1"/>
</dbReference>
<feature type="transmembrane region" description="Helical" evidence="5">
    <location>
        <begin position="174"/>
        <end position="198"/>
    </location>
</feature>
<comment type="subcellular location">
    <subcellularLocation>
        <location evidence="1">Membrane</location>
        <topology evidence="1">Multi-pass membrane protein</topology>
    </subcellularLocation>
</comment>
<feature type="transmembrane region" description="Helical" evidence="5">
    <location>
        <begin position="43"/>
        <end position="65"/>
    </location>
</feature>
<protein>
    <submittedName>
        <fullName evidence="6">NarK/NasA family nitrate transporter</fullName>
    </submittedName>
</protein>
<dbReference type="InterPro" id="IPR036259">
    <property type="entry name" value="MFS_trans_sf"/>
</dbReference>